<dbReference type="OrthoDB" id="241306at2"/>
<organism evidence="2 3">
    <name type="scientific">Rubripirellula amarantea</name>
    <dbReference type="NCBI Taxonomy" id="2527999"/>
    <lineage>
        <taxon>Bacteria</taxon>
        <taxon>Pseudomonadati</taxon>
        <taxon>Planctomycetota</taxon>
        <taxon>Planctomycetia</taxon>
        <taxon>Pirellulales</taxon>
        <taxon>Pirellulaceae</taxon>
        <taxon>Rubripirellula</taxon>
    </lineage>
</organism>
<comment type="similarity">
    <text evidence="1">Belongs to the ROK (NagC/XylR) family.</text>
</comment>
<keyword evidence="2" id="KW-0808">Transferase</keyword>
<dbReference type="InterPro" id="IPR043129">
    <property type="entry name" value="ATPase_NBD"/>
</dbReference>
<dbReference type="Gene3D" id="3.30.420.40">
    <property type="match status" value="2"/>
</dbReference>
<evidence type="ECO:0000313" key="2">
    <source>
        <dbReference type="EMBL" id="TWT50374.1"/>
    </source>
</evidence>
<comment type="caution">
    <text evidence="2">The sequence shown here is derived from an EMBL/GenBank/DDBJ whole genome shotgun (WGS) entry which is preliminary data.</text>
</comment>
<evidence type="ECO:0000313" key="3">
    <source>
        <dbReference type="Proteomes" id="UP000316598"/>
    </source>
</evidence>
<dbReference type="RefSeq" id="WP_146515616.1">
    <property type="nucleotide sequence ID" value="NZ_SJPI01000002.1"/>
</dbReference>
<keyword evidence="3" id="KW-1185">Reference proteome</keyword>
<reference evidence="2 3" key="1">
    <citation type="submission" date="2019-02" db="EMBL/GenBank/DDBJ databases">
        <title>Deep-cultivation of Planctomycetes and their phenomic and genomic characterization uncovers novel biology.</title>
        <authorList>
            <person name="Wiegand S."/>
            <person name="Jogler M."/>
            <person name="Boedeker C."/>
            <person name="Pinto D."/>
            <person name="Vollmers J."/>
            <person name="Rivas-Marin E."/>
            <person name="Kohn T."/>
            <person name="Peeters S.H."/>
            <person name="Heuer A."/>
            <person name="Rast P."/>
            <person name="Oberbeckmann S."/>
            <person name="Bunk B."/>
            <person name="Jeske O."/>
            <person name="Meyerdierks A."/>
            <person name="Storesund J.E."/>
            <person name="Kallscheuer N."/>
            <person name="Luecker S."/>
            <person name="Lage O.M."/>
            <person name="Pohl T."/>
            <person name="Merkel B.J."/>
            <person name="Hornburger P."/>
            <person name="Mueller R.-W."/>
            <person name="Bruemmer F."/>
            <person name="Labrenz M."/>
            <person name="Spormann A.M."/>
            <person name="Op Den Camp H."/>
            <person name="Overmann J."/>
            <person name="Amann R."/>
            <person name="Jetten M.S.M."/>
            <person name="Mascher T."/>
            <person name="Medema M.H."/>
            <person name="Devos D.P."/>
            <person name="Kaster A.-K."/>
            <person name="Ovreas L."/>
            <person name="Rohde M."/>
            <person name="Galperin M.Y."/>
            <person name="Jogler C."/>
        </authorList>
    </citation>
    <scope>NUCLEOTIDE SEQUENCE [LARGE SCALE GENOMIC DNA]</scope>
    <source>
        <strain evidence="2 3">Pla22</strain>
    </source>
</reference>
<dbReference type="PANTHER" id="PTHR18964">
    <property type="entry name" value="ROK (REPRESSOR, ORF, KINASE) FAMILY"/>
    <property type="match status" value="1"/>
</dbReference>
<gene>
    <name evidence="2" type="primary">mak</name>
    <name evidence="2" type="ORF">Pla22_31160</name>
</gene>
<name>A0A5C5WHT6_9BACT</name>
<dbReference type="GO" id="GO:0008865">
    <property type="term" value="F:fructokinase activity"/>
    <property type="evidence" value="ECO:0007669"/>
    <property type="project" value="UniProtKB-EC"/>
</dbReference>
<dbReference type="InterPro" id="IPR000600">
    <property type="entry name" value="ROK"/>
</dbReference>
<protein>
    <submittedName>
        <fullName evidence="2">Fructokinase</fullName>
        <ecNumber evidence="2">2.7.1.4</ecNumber>
    </submittedName>
</protein>
<sequence>MSIYVGVDVGGTTSTIAIGDEARNVIRISSQFPTRSLVGPEATVADIVQQIAIELAAAGRSVDELHAVCLATPGPATLDGVLMQTPNLDPSKWNRCPIRKMLQAAVTKSLKAVEVAYIGDGQAAAVGEYCIRTERIHWDQLPPIPKPNQGGSEIDSLFFVAVGTGLGGGEVRAGLGVQGAQGRAGHAGHMLLPPFAFRYPHDQQLLVGNSMCTAESAISLTALTHQLGYRLTLPHWADHPLNQQDCSLRDKAKQLRELAAESDPLAVELFEDQAKALGLVMLTINYMGDYDCLVIGGGVCEMSRGMRARYLDLVRESYEKHALDGFRKYEHIGFSVCGDNASVIGALAQSYGV</sequence>
<dbReference type="AlphaFoldDB" id="A0A5C5WHT6"/>
<keyword evidence="2" id="KW-0418">Kinase</keyword>
<dbReference type="SUPFAM" id="SSF53067">
    <property type="entry name" value="Actin-like ATPase domain"/>
    <property type="match status" value="1"/>
</dbReference>
<dbReference type="Pfam" id="PF00480">
    <property type="entry name" value="ROK"/>
    <property type="match status" value="2"/>
</dbReference>
<dbReference type="EMBL" id="SJPI01000002">
    <property type="protein sequence ID" value="TWT50374.1"/>
    <property type="molecule type" value="Genomic_DNA"/>
</dbReference>
<proteinExistence type="inferred from homology"/>
<evidence type="ECO:0000256" key="1">
    <source>
        <dbReference type="ARBA" id="ARBA00006479"/>
    </source>
</evidence>
<dbReference type="Proteomes" id="UP000316598">
    <property type="component" value="Unassembled WGS sequence"/>
</dbReference>
<dbReference type="PANTHER" id="PTHR18964:SF149">
    <property type="entry name" value="BIFUNCTIONAL UDP-N-ACETYLGLUCOSAMINE 2-EPIMERASE_N-ACETYLMANNOSAMINE KINASE"/>
    <property type="match status" value="1"/>
</dbReference>
<accession>A0A5C5WHT6</accession>
<dbReference type="EC" id="2.7.1.4" evidence="2"/>